<dbReference type="Proteomes" id="UP000694395">
    <property type="component" value="Chromosome 21"/>
</dbReference>
<evidence type="ECO:0000256" key="4">
    <source>
        <dbReference type="SAM" id="MobiDB-lite"/>
    </source>
</evidence>
<evidence type="ECO:0000256" key="2">
    <source>
        <dbReference type="ARBA" id="ARBA00022771"/>
    </source>
</evidence>
<sequence length="74" mass="8281">MTSCCATSLWLSDGQTPEGDPEPEEAERCPICLGALGRCVLAMPDSCCHVFCLSCLLRWAEGFLRWLYLLFHNL</sequence>
<dbReference type="PANTHER" id="PTHR47048">
    <property type="entry name" value="PROTEIN SCAF11"/>
    <property type="match status" value="1"/>
</dbReference>
<dbReference type="GO" id="GO:0008270">
    <property type="term" value="F:zinc ion binding"/>
    <property type="evidence" value="ECO:0007669"/>
    <property type="project" value="UniProtKB-KW"/>
</dbReference>
<keyword evidence="2" id="KW-0863">Zinc-finger</keyword>
<organism evidence="5 6">
    <name type="scientific">Oncorhynchus mykiss</name>
    <name type="common">Rainbow trout</name>
    <name type="synonym">Salmo gairdneri</name>
    <dbReference type="NCBI Taxonomy" id="8022"/>
    <lineage>
        <taxon>Eukaryota</taxon>
        <taxon>Metazoa</taxon>
        <taxon>Chordata</taxon>
        <taxon>Craniata</taxon>
        <taxon>Vertebrata</taxon>
        <taxon>Euteleostomi</taxon>
        <taxon>Actinopterygii</taxon>
        <taxon>Neopterygii</taxon>
        <taxon>Teleostei</taxon>
        <taxon>Protacanthopterygii</taxon>
        <taxon>Salmoniformes</taxon>
        <taxon>Salmonidae</taxon>
        <taxon>Salmoninae</taxon>
        <taxon>Oncorhynchus</taxon>
    </lineage>
</organism>
<evidence type="ECO:0000256" key="3">
    <source>
        <dbReference type="ARBA" id="ARBA00022833"/>
    </source>
</evidence>
<dbReference type="GeneTree" id="ENSGT00980000203435"/>
<dbReference type="GO" id="GO:0003723">
    <property type="term" value="F:RNA binding"/>
    <property type="evidence" value="ECO:0007669"/>
    <property type="project" value="TreeGrafter"/>
</dbReference>
<dbReference type="SUPFAM" id="SSF57850">
    <property type="entry name" value="RING/U-box"/>
    <property type="match status" value="1"/>
</dbReference>
<evidence type="ECO:0000313" key="5">
    <source>
        <dbReference type="Ensembl" id="ENSOMYP00000027912.2"/>
    </source>
</evidence>
<dbReference type="AlphaFoldDB" id="A0A8C7PT97"/>
<protein>
    <recommendedName>
        <fullName evidence="7">RING-type domain-containing protein</fullName>
    </recommendedName>
</protein>
<feature type="compositionally biased region" description="Polar residues" evidence="4">
    <location>
        <begin position="1"/>
        <end position="15"/>
    </location>
</feature>
<keyword evidence="1" id="KW-0479">Metal-binding</keyword>
<reference evidence="5" key="1">
    <citation type="submission" date="2020-07" db="EMBL/GenBank/DDBJ databases">
        <title>A long reads based de novo assembly of the rainbow trout Arlee double haploid line genome.</title>
        <authorList>
            <person name="Gao G."/>
            <person name="Palti Y."/>
        </authorList>
    </citation>
    <scope>NUCLEOTIDE SEQUENCE [LARGE SCALE GENOMIC DNA]</scope>
</reference>
<dbReference type="PANTHER" id="PTHR47048:SF1">
    <property type="entry name" value="PROTEIN SCAF11"/>
    <property type="match status" value="1"/>
</dbReference>
<dbReference type="PROSITE" id="PS00518">
    <property type="entry name" value="ZF_RING_1"/>
    <property type="match status" value="1"/>
</dbReference>
<reference evidence="5" key="2">
    <citation type="submission" date="2025-08" db="UniProtKB">
        <authorList>
            <consortium name="Ensembl"/>
        </authorList>
    </citation>
    <scope>IDENTIFICATION</scope>
</reference>
<evidence type="ECO:0000313" key="6">
    <source>
        <dbReference type="Proteomes" id="UP000694395"/>
    </source>
</evidence>
<dbReference type="InterPro" id="IPR013083">
    <property type="entry name" value="Znf_RING/FYVE/PHD"/>
</dbReference>
<keyword evidence="6" id="KW-1185">Reference proteome</keyword>
<dbReference type="Ensembl" id="ENSOMYT00000030483.2">
    <property type="protein sequence ID" value="ENSOMYP00000027912.2"/>
    <property type="gene ID" value="ENSOMYG00000013113.2"/>
</dbReference>
<keyword evidence="3" id="KW-0862">Zinc</keyword>
<proteinExistence type="predicted"/>
<dbReference type="Gene3D" id="3.30.40.10">
    <property type="entry name" value="Zinc/RING finger domain, C3HC4 (zinc finger)"/>
    <property type="match status" value="1"/>
</dbReference>
<feature type="region of interest" description="Disordered" evidence="4">
    <location>
        <begin position="1"/>
        <end position="25"/>
    </location>
</feature>
<name>A0A8C7PT97_ONCMY</name>
<reference evidence="5" key="3">
    <citation type="submission" date="2025-09" db="UniProtKB">
        <authorList>
            <consortium name="Ensembl"/>
        </authorList>
    </citation>
    <scope>IDENTIFICATION</scope>
</reference>
<dbReference type="GO" id="GO:0000245">
    <property type="term" value="P:spliceosomal complex assembly"/>
    <property type="evidence" value="ECO:0007669"/>
    <property type="project" value="TreeGrafter"/>
</dbReference>
<accession>A0A8C7PT97</accession>
<evidence type="ECO:0008006" key="7">
    <source>
        <dbReference type="Google" id="ProtNLM"/>
    </source>
</evidence>
<dbReference type="InterPro" id="IPR017907">
    <property type="entry name" value="Znf_RING_CS"/>
</dbReference>
<evidence type="ECO:0000256" key="1">
    <source>
        <dbReference type="ARBA" id="ARBA00022723"/>
    </source>
</evidence>